<evidence type="ECO:0000313" key="1">
    <source>
        <dbReference type="EMBL" id="KAJ6995331.1"/>
    </source>
</evidence>
<sequence>MEAWRRKKERCRCNYAEDEWPETSPPVSLAPMLLVLFFQFTSPKRFLGAIIIPLGFWKPLTLSKTKACG</sequence>
<dbReference type="Proteomes" id="UP001164929">
    <property type="component" value="Chromosome 6"/>
</dbReference>
<dbReference type="EMBL" id="JAQIZT010000006">
    <property type="protein sequence ID" value="KAJ6995331.1"/>
    <property type="molecule type" value="Genomic_DNA"/>
</dbReference>
<dbReference type="AlphaFoldDB" id="A0AAD6QRJ4"/>
<organism evidence="1 2">
    <name type="scientific">Populus alba x Populus x berolinensis</name>
    <dbReference type="NCBI Taxonomy" id="444605"/>
    <lineage>
        <taxon>Eukaryota</taxon>
        <taxon>Viridiplantae</taxon>
        <taxon>Streptophyta</taxon>
        <taxon>Embryophyta</taxon>
        <taxon>Tracheophyta</taxon>
        <taxon>Spermatophyta</taxon>
        <taxon>Magnoliopsida</taxon>
        <taxon>eudicotyledons</taxon>
        <taxon>Gunneridae</taxon>
        <taxon>Pentapetalae</taxon>
        <taxon>rosids</taxon>
        <taxon>fabids</taxon>
        <taxon>Malpighiales</taxon>
        <taxon>Salicaceae</taxon>
        <taxon>Saliceae</taxon>
        <taxon>Populus</taxon>
    </lineage>
</organism>
<name>A0AAD6QRJ4_9ROSI</name>
<comment type="caution">
    <text evidence="1">The sequence shown here is derived from an EMBL/GenBank/DDBJ whole genome shotgun (WGS) entry which is preliminary data.</text>
</comment>
<protein>
    <submittedName>
        <fullName evidence="1">Uncharacterized protein</fullName>
    </submittedName>
</protein>
<evidence type="ECO:0000313" key="2">
    <source>
        <dbReference type="Proteomes" id="UP001164929"/>
    </source>
</evidence>
<accession>A0AAD6QRJ4</accession>
<reference evidence="1" key="1">
    <citation type="journal article" date="2023" name="Mol. Ecol. Resour.">
        <title>Chromosome-level genome assembly of a triploid poplar Populus alba 'Berolinensis'.</title>
        <authorList>
            <person name="Chen S."/>
            <person name="Yu Y."/>
            <person name="Wang X."/>
            <person name="Wang S."/>
            <person name="Zhang T."/>
            <person name="Zhou Y."/>
            <person name="He R."/>
            <person name="Meng N."/>
            <person name="Wang Y."/>
            <person name="Liu W."/>
            <person name="Liu Z."/>
            <person name="Liu J."/>
            <person name="Guo Q."/>
            <person name="Huang H."/>
            <person name="Sederoff R.R."/>
            <person name="Wang G."/>
            <person name="Qu G."/>
            <person name="Chen S."/>
        </authorList>
    </citation>
    <scope>NUCLEOTIDE SEQUENCE</scope>
    <source>
        <strain evidence="1">SC-2020</strain>
    </source>
</reference>
<gene>
    <name evidence="1" type="ORF">NC653_017955</name>
</gene>
<proteinExistence type="predicted"/>
<keyword evidence="2" id="KW-1185">Reference proteome</keyword>